<dbReference type="PANTHER" id="PTHR30093:SF2">
    <property type="entry name" value="TYPE II SECRETION SYSTEM PROTEIN H"/>
    <property type="match status" value="1"/>
</dbReference>
<dbReference type="AlphaFoldDB" id="A0A432MFS9"/>
<dbReference type="SUPFAM" id="SSF54523">
    <property type="entry name" value="Pili subunits"/>
    <property type="match status" value="1"/>
</dbReference>
<feature type="region of interest" description="Disordered" evidence="1">
    <location>
        <begin position="215"/>
        <end position="245"/>
    </location>
</feature>
<proteinExistence type="predicted"/>
<dbReference type="NCBIfam" id="TIGR02532">
    <property type="entry name" value="IV_pilin_GFxxxE"/>
    <property type="match status" value="1"/>
</dbReference>
<dbReference type="InterPro" id="IPR027558">
    <property type="entry name" value="Pre_pil_HX9DG_C"/>
</dbReference>
<dbReference type="Pfam" id="PF07596">
    <property type="entry name" value="SBP_bac_10"/>
    <property type="match status" value="1"/>
</dbReference>
<dbReference type="InterPro" id="IPR011453">
    <property type="entry name" value="DUF1559"/>
</dbReference>
<evidence type="ECO:0000313" key="4">
    <source>
        <dbReference type="Proteomes" id="UP000280296"/>
    </source>
</evidence>
<organism evidence="3 4">
    <name type="scientific">Tautonia sociabilis</name>
    <dbReference type="NCBI Taxonomy" id="2080755"/>
    <lineage>
        <taxon>Bacteria</taxon>
        <taxon>Pseudomonadati</taxon>
        <taxon>Planctomycetota</taxon>
        <taxon>Planctomycetia</taxon>
        <taxon>Isosphaerales</taxon>
        <taxon>Isosphaeraceae</taxon>
        <taxon>Tautonia</taxon>
    </lineage>
</organism>
<evidence type="ECO:0000313" key="3">
    <source>
        <dbReference type="EMBL" id="RUL85289.1"/>
    </source>
</evidence>
<reference evidence="3 4" key="2">
    <citation type="submission" date="2019-01" db="EMBL/GenBank/DDBJ databases">
        <title>Tautonia sociabilis, a novel thermotolerant planctomycete of Isosphaeraceae family, isolated from a 4000 m deep subterranean habitat.</title>
        <authorList>
            <person name="Kovaleva O.L."/>
            <person name="Elcheninov A.G."/>
            <person name="Van Heerden E."/>
            <person name="Toshchakov S.V."/>
            <person name="Novikov A."/>
            <person name="Bonch-Osmolovskaya E.A."/>
            <person name="Kublanov I.V."/>
        </authorList>
    </citation>
    <scope>NUCLEOTIDE SEQUENCE [LARGE SCALE GENOMIC DNA]</scope>
    <source>
        <strain evidence="3 4">GM2012</strain>
    </source>
</reference>
<evidence type="ECO:0000259" key="2">
    <source>
        <dbReference type="Pfam" id="PF07596"/>
    </source>
</evidence>
<dbReference type="NCBIfam" id="TIGR04294">
    <property type="entry name" value="pre_pil_HX9DG"/>
    <property type="match status" value="1"/>
</dbReference>
<sequence>MTARRGFTLIELLVVIAILGVLVALLLPAVQKAREAARRISCTNNLKQVALALHSYHDASGALPMGYSHVPGYRTGGFGWAAAILPQMEQGPLFDAINFDLAAWTVENATACVTPISSYLCPSDETSQQGQLDREGLRFAMASYVASFGPGDMDFGDPEDRRGLFSRNSRIRFADITDGLSQTLAVGERHNGRFAVLSSGGHLYAETVWPGAIREDPDDDHGHTTLFQTGHTPTSPEMDDRDAASRHDGVTGFAFADGSVQFLKHTIALAVYRALGTRAGREVLDAGSF</sequence>
<name>A0A432MFS9_9BACT</name>
<keyword evidence="4" id="KW-1185">Reference proteome</keyword>
<gene>
    <name evidence="3" type="ORF">TsocGM_18960</name>
</gene>
<dbReference type="Pfam" id="PF07963">
    <property type="entry name" value="N_methyl"/>
    <property type="match status" value="1"/>
</dbReference>
<feature type="compositionally biased region" description="Polar residues" evidence="1">
    <location>
        <begin position="225"/>
        <end position="235"/>
    </location>
</feature>
<dbReference type="InterPro" id="IPR012902">
    <property type="entry name" value="N_methyl_site"/>
</dbReference>
<protein>
    <submittedName>
        <fullName evidence="3">DUF1559 domain-containing protein</fullName>
    </submittedName>
</protein>
<dbReference type="RefSeq" id="WP_126727032.1">
    <property type="nucleotide sequence ID" value="NZ_RYZH01000041.1"/>
</dbReference>
<dbReference type="PANTHER" id="PTHR30093">
    <property type="entry name" value="GENERAL SECRETION PATHWAY PROTEIN G"/>
    <property type="match status" value="1"/>
</dbReference>
<comment type="caution">
    <text evidence="3">The sequence shown here is derived from an EMBL/GenBank/DDBJ whole genome shotgun (WGS) entry which is preliminary data.</text>
</comment>
<dbReference type="EMBL" id="RYZH01000041">
    <property type="protein sequence ID" value="RUL85289.1"/>
    <property type="molecule type" value="Genomic_DNA"/>
</dbReference>
<evidence type="ECO:0000256" key="1">
    <source>
        <dbReference type="SAM" id="MobiDB-lite"/>
    </source>
</evidence>
<reference evidence="3 4" key="1">
    <citation type="submission" date="2018-12" db="EMBL/GenBank/DDBJ databases">
        <authorList>
            <person name="Toschakov S.V."/>
        </authorList>
    </citation>
    <scope>NUCLEOTIDE SEQUENCE [LARGE SCALE GENOMIC DNA]</scope>
    <source>
        <strain evidence="3 4">GM2012</strain>
    </source>
</reference>
<feature type="domain" description="DUF1559" evidence="2">
    <location>
        <begin position="31"/>
        <end position="268"/>
    </location>
</feature>
<dbReference type="Gene3D" id="3.30.700.10">
    <property type="entry name" value="Glycoprotein, Type 4 Pilin"/>
    <property type="match status" value="1"/>
</dbReference>
<dbReference type="PROSITE" id="PS00409">
    <property type="entry name" value="PROKAR_NTER_METHYL"/>
    <property type="match status" value="1"/>
</dbReference>
<dbReference type="OrthoDB" id="255848at2"/>
<dbReference type="InterPro" id="IPR045584">
    <property type="entry name" value="Pilin-like"/>
</dbReference>
<accession>A0A432MFS9</accession>
<dbReference type="Proteomes" id="UP000280296">
    <property type="component" value="Unassembled WGS sequence"/>
</dbReference>